<evidence type="ECO:0000256" key="1">
    <source>
        <dbReference type="SAM" id="Phobius"/>
    </source>
</evidence>
<dbReference type="PANTHER" id="PTHR45947:SF3">
    <property type="entry name" value="SULFOQUINOVOSYL TRANSFERASE SQD2"/>
    <property type="match status" value="1"/>
</dbReference>
<dbReference type="Pfam" id="PF13439">
    <property type="entry name" value="Glyco_transf_4"/>
    <property type="match status" value="1"/>
</dbReference>
<dbReference type="Gene3D" id="3.40.50.2000">
    <property type="entry name" value="Glycogen Phosphorylase B"/>
    <property type="match status" value="2"/>
</dbReference>
<dbReference type="SUPFAM" id="SSF53756">
    <property type="entry name" value="UDP-Glycosyltransferase/glycogen phosphorylase"/>
    <property type="match status" value="1"/>
</dbReference>
<accession>A0A660SMI1</accession>
<reference evidence="4 5" key="1">
    <citation type="submission" date="2018-06" db="EMBL/GenBank/DDBJ databases">
        <title>Extensive metabolic versatility and redundancy in microbially diverse, dynamic hydrothermal sediments.</title>
        <authorList>
            <person name="Dombrowski N."/>
            <person name="Teske A."/>
            <person name="Baker B.J."/>
        </authorList>
    </citation>
    <scope>NUCLEOTIDE SEQUENCE [LARGE SCALE GENOMIC DNA]</scope>
    <source>
        <strain evidence="4">B36_G15</strain>
    </source>
</reference>
<dbReference type="AlphaFoldDB" id="A0A660SMI1"/>
<keyword evidence="1" id="KW-0472">Membrane</keyword>
<protein>
    <recommendedName>
        <fullName evidence="6">Glycosyltransferase family 1 protein</fullName>
    </recommendedName>
</protein>
<dbReference type="EMBL" id="QNBE01000014">
    <property type="protein sequence ID" value="RKX71221.1"/>
    <property type="molecule type" value="Genomic_DNA"/>
</dbReference>
<dbReference type="CDD" id="cd03801">
    <property type="entry name" value="GT4_PimA-like"/>
    <property type="match status" value="1"/>
</dbReference>
<organism evidence="4 5">
    <name type="scientific">candidate division WOR-3 bacterium</name>
    <dbReference type="NCBI Taxonomy" id="2052148"/>
    <lineage>
        <taxon>Bacteria</taxon>
        <taxon>Bacteria division WOR-3</taxon>
    </lineage>
</organism>
<dbReference type="GO" id="GO:0016757">
    <property type="term" value="F:glycosyltransferase activity"/>
    <property type="evidence" value="ECO:0007669"/>
    <property type="project" value="InterPro"/>
</dbReference>
<sequence length="398" mass="45340">MRVLVVATAYPREKGDIITPWLVRMVKELKKRSIEVEVFTSSYKGLKSHYHEGVFVHRFRYLPAPFETLTHDKTAIDRVKENPIFIIHSLSYLIFGMIGIFRLVKKRRYDGIHLHWPIPHILFGIAARFARRVRLIASFHGVEIRWLKRDLKPLLPLFVALLKKADVITANSNHTREELLPYLDARVIPFGVGFQKEVAVGEGDYILFVGRLVERKGVEYLIRAFAQIKDEIGEDLYIVGSGPLMGRLKGLSEELDLRERVRFFGLISDEELTRLLAGCRVFSLPAVVDRKGDTEGLGVVLIEALAYKRPVVASRVGGITDIVIDNKTGVLVEPGDVDELARALLRLVKDEGLRRRLGKEGADYVRDRFSWSRVTDLLIKAYRGEDHRSDPLRHSGAD</sequence>
<keyword evidence="1" id="KW-0812">Transmembrane</keyword>
<name>A0A660SMI1_UNCW3</name>
<dbReference type="PANTHER" id="PTHR45947">
    <property type="entry name" value="SULFOQUINOVOSYL TRANSFERASE SQD2"/>
    <property type="match status" value="1"/>
</dbReference>
<feature type="domain" description="Glycosyltransferase subfamily 4-like N-terminal" evidence="3">
    <location>
        <begin position="23"/>
        <end position="192"/>
    </location>
</feature>
<evidence type="ECO:0000259" key="3">
    <source>
        <dbReference type="Pfam" id="PF13439"/>
    </source>
</evidence>
<dbReference type="InterPro" id="IPR050194">
    <property type="entry name" value="Glycosyltransferase_grp1"/>
</dbReference>
<evidence type="ECO:0000313" key="5">
    <source>
        <dbReference type="Proteomes" id="UP000268469"/>
    </source>
</evidence>
<proteinExistence type="predicted"/>
<feature type="domain" description="Glycosyl transferase family 1" evidence="2">
    <location>
        <begin position="195"/>
        <end position="361"/>
    </location>
</feature>
<dbReference type="Pfam" id="PF00534">
    <property type="entry name" value="Glycos_transf_1"/>
    <property type="match status" value="1"/>
</dbReference>
<comment type="caution">
    <text evidence="4">The sequence shown here is derived from an EMBL/GenBank/DDBJ whole genome shotgun (WGS) entry which is preliminary data.</text>
</comment>
<dbReference type="InterPro" id="IPR028098">
    <property type="entry name" value="Glyco_trans_4-like_N"/>
</dbReference>
<feature type="transmembrane region" description="Helical" evidence="1">
    <location>
        <begin position="84"/>
        <end position="104"/>
    </location>
</feature>
<evidence type="ECO:0000313" key="4">
    <source>
        <dbReference type="EMBL" id="RKX71221.1"/>
    </source>
</evidence>
<dbReference type="InterPro" id="IPR001296">
    <property type="entry name" value="Glyco_trans_1"/>
</dbReference>
<evidence type="ECO:0000259" key="2">
    <source>
        <dbReference type="Pfam" id="PF00534"/>
    </source>
</evidence>
<dbReference type="Proteomes" id="UP000268469">
    <property type="component" value="Unassembled WGS sequence"/>
</dbReference>
<evidence type="ECO:0008006" key="6">
    <source>
        <dbReference type="Google" id="ProtNLM"/>
    </source>
</evidence>
<gene>
    <name evidence="4" type="ORF">DRP53_02420</name>
</gene>
<keyword evidence="1" id="KW-1133">Transmembrane helix</keyword>